<keyword evidence="1" id="KW-0472">Membrane</keyword>
<gene>
    <name evidence="2" type="ORF">F8O03_09425</name>
</gene>
<dbReference type="RefSeq" id="WP_151423659.1">
    <property type="nucleotide sequence ID" value="NZ_WBJX01000003.1"/>
</dbReference>
<dbReference type="OrthoDB" id="7428016at2"/>
<dbReference type="AlphaFoldDB" id="A0A7J5B1S8"/>
<evidence type="ECO:0008006" key="4">
    <source>
        <dbReference type="Google" id="ProtNLM"/>
    </source>
</evidence>
<feature type="transmembrane region" description="Helical" evidence="1">
    <location>
        <begin position="124"/>
        <end position="141"/>
    </location>
</feature>
<evidence type="ECO:0000313" key="2">
    <source>
        <dbReference type="EMBL" id="KAB1637446.1"/>
    </source>
</evidence>
<organism evidence="2 3">
    <name type="scientific">Pseudoclavibacter terrae</name>
    <dbReference type="NCBI Taxonomy" id="1530195"/>
    <lineage>
        <taxon>Bacteria</taxon>
        <taxon>Bacillati</taxon>
        <taxon>Actinomycetota</taxon>
        <taxon>Actinomycetes</taxon>
        <taxon>Micrococcales</taxon>
        <taxon>Microbacteriaceae</taxon>
        <taxon>Pseudoclavibacter</taxon>
    </lineage>
</organism>
<evidence type="ECO:0000256" key="1">
    <source>
        <dbReference type="SAM" id="Phobius"/>
    </source>
</evidence>
<comment type="caution">
    <text evidence="2">The sequence shown here is derived from an EMBL/GenBank/DDBJ whole genome shotgun (WGS) entry which is preliminary data.</text>
</comment>
<dbReference type="EMBL" id="WBJX01000003">
    <property type="protein sequence ID" value="KAB1637446.1"/>
    <property type="molecule type" value="Genomic_DNA"/>
</dbReference>
<evidence type="ECO:0000313" key="3">
    <source>
        <dbReference type="Proteomes" id="UP000490386"/>
    </source>
</evidence>
<dbReference type="Proteomes" id="UP000490386">
    <property type="component" value="Unassembled WGS sequence"/>
</dbReference>
<keyword evidence="1" id="KW-0812">Transmembrane</keyword>
<name>A0A7J5B1S8_9MICO</name>
<reference evidence="2 3" key="1">
    <citation type="submission" date="2019-09" db="EMBL/GenBank/DDBJ databases">
        <title>Phylogeny of genus Pseudoclavibacter and closely related genus.</title>
        <authorList>
            <person name="Li Y."/>
        </authorList>
    </citation>
    <scope>NUCLEOTIDE SEQUENCE [LARGE SCALE GENOMIC DNA]</scope>
    <source>
        <strain evidence="2 3">THG-MD12</strain>
    </source>
</reference>
<keyword evidence="1" id="KW-1133">Transmembrane helix</keyword>
<keyword evidence="3" id="KW-1185">Reference proteome</keyword>
<sequence length="159" mass="17961">MRILLKLELDCPTELLADALQRPEAFRAVAGPLAEVRSLEPGGFPERWSPDSPHRVEIRLLGVVPLGTQVVDGQYRDLGSGMHELRDRGHPESGLMAVMTTFEHRMVVSPLPGGRTLYRDQLKMGAGLLTPFVWFGMWAFWQKRALSMRQLAAKLRDER</sequence>
<protein>
    <recommendedName>
        <fullName evidence="4">SRPBCC family protein</fullName>
    </recommendedName>
</protein>
<proteinExistence type="predicted"/>
<accession>A0A7J5B1S8</accession>